<dbReference type="Gene3D" id="3.40.720.10">
    <property type="entry name" value="Alkaline Phosphatase, subunit A"/>
    <property type="match status" value="1"/>
</dbReference>
<feature type="chain" id="PRO_5015115306" evidence="2">
    <location>
        <begin position="21"/>
        <end position="879"/>
    </location>
</feature>
<dbReference type="InterPro" id="IPR011048">
    <property type="entry name" value="Haem_d1_sf"/>
</dbReference>
<dbReference type="EMBL" id="PYGC01000007">
    <property type="protein sequence ID" value="PSK82050.1"/>
    <property type="molecule type" value="Genomic_DNA"/>
</dbReference>
<dbReference type="Proteomes" id="UP000396862">
    <property type="component" value="Unassembled WGS sequence"/>
</dbReference>
<dbReference type="InterPro" id="IPR011045">
    <property type="entry name" value="N2O_reductase_N"/>
</dbReference>
<reference evidence="3 6" key="2">
    <citation type="submission" date="2019-10" db="EMBL/GenBank/DDBJ databases">
        <title>Prolixibacter strains distinguished by the presence of nitrate reductase genes were adept at nitrate-dependent anaerobic corrosion of metallic iron and carbon steel.</title>
        <authorList>
            <person name="Iino T."/>
            <person name="Shono N."/>
            <person name="Ito K."/>
            <person name="Nakamura R."/>
            <person name="Sueoka K."/>
            <person name="Harayama S."/>
            <person name="Ohkuma M."/>
        </authorList>
    </citation>
    <scope>NUCLEOTIDE SEQUENCE [LARGE SCALE GENOMIC DNA]</scope>
    <source>
        <strain evidence="3 6">MIC1-1</strain>
    </source>
</reference>
<dbReference type="InterPro" id="IPR015943">
    <property type="entry name" value="WD40/YVTN_repeat-like_dom_sf"/>
</dbReference>
<dbReference type="Proteomes" id="UP000240621">
    <property type="component" value="Unassembled WGS sequence"/>
</dbReference>
<dbReference type="GO" id="GO:0016788">
    <property type="term" value="F:hydrolase activity, acting on ester bonds"/>
    <property type="evidence" value="ECO:0007669"/>
    <property type="project" value="InterPro"/>
</dbReference>
<keyword evidence="1" id="KW-0378">Hydrolase</keyword>
<dbReference type="RefSeq" id="WP_211297853.1">
    <property type="nucleotide sequence ID" value="NZ_BLAU01000001.1"/>
</dbReference>
<evidence type="ECO:0000313" key="3">
    <source>
        <dbReference type="EMBL" id="GET22643.1"/>
    </source>
</evidence>
<dbReference type="SUPFAM" id="SSF53649">
    <property type="entry name" value="Alkaline phosphatase-like"/>
    <property type="match status" value="1"/>
</dbReference>
<evidence type="ECO:0000256" key="1">
    <source>
        <dbReference type="ARBA" id="ARBA00022801"/>
    </source>
</evidence>
<dbReference type="InterPro" id="IPR011964">
    <property type="entry name" value="YVTN_b-propeller_repeat"/>
</dbReference>
<dbReference type="EMBL" id="BLAU01000001">
    <property type="protein sequence ID" value="GET22643.1"/>
    <property type="molecule type" value="Genomic_DNA"/>
</dbReference>
<feature type="signal peptide" evidence="2">
    <location>
        <begin position="1"/>
        <end position="20"/>
    </location>
</feature>
<keyword evidence="2" id="KW-0732">Signal</keyword>
<proteinExistence type="predicted"/>
<comment type="caution">
    <text evidence="4">The sequence shown here is derived from an EMBL/GenBank/DDBJ whole genome shotgun (WGS) entry which is preliminary data.</text>
</comment>
<dbReference type="InterPro" id="IPR051200">
    <property type="entry name" value="Host-pathogen_enzymatic-act"/>
</dbReference>
<evidence type="ECO:0000313" key="6">
    <source>
        <dbReference type="Proteomes" id="UP000396862"/>
    </source>
</evidence>
<name>A0A2P8CAP8_9BACT</name>
<sequence>MKLIQLTLVLLCLMAAPAWSQNVAQGKKVDESGNDVLPWNRILRPAGKQIYFGDKGLENHALDAALSPDGKWLAVEERYSVVFIDTKTDKIVDTLPIKSRSELAGAMSTYSGIIWHQTGNSLEVLWSAATSGGKSYVIRASWKNGKAGITDYFSYDPLPPAKTALPNELLIRKENGRDYLYVVLDGNNELVKQDLETGNIIWRRDTGVAPYGIAEANGKLFVTNWGGRLPLGDEDVVSGVPWGEAKVTLNTGATREGSISVFDPNSGQLIREIVTGLHPNEIVAAPRGKYIYVTNSNSDDVSVIDPVADKVTESIMVRLQPGLNKYWGDSPEGITVSKNGKYLYVANGMDNAVAVVRLGKHASARGLDQKSKVVGFIPTGAYPSSITIADKKKMYVTNIEATGAHVGLEQGPEKTLAYNSHHMLASVSVIPMPDKEELEKHTNTVIAVNDLARVKMAELAPREGVEPKPVPDRIGEPSVFKHVLYIIKENRTYDQVLGDVKKGRGDSTLCIYGRKVTPNMHRLVNDFVLMDNYMASGKCSAEGHQWTDASIVTDYVEKNVRAWFRSYPHVQYDALVYAPTGFIWDNAMKHGVSVKIYGEAAVPEFDKSLGWKDIYQKFVNGEPFHFTNKTTVGPVKTILSKTYPGYDHHAIPDVMRADAFIKDLKKYENMEGDSLPQLMVMALPADHTAGTRPGYPTPRAMVADNDLALGQIVEALSHSRFWSNTVIFVTEDDSQTGWDHISAYRTVGTVISPYSHKDEAVHAAYNQPAMVRTIEQILGLTPMNIQDAIAPTMDACFDQTPDYTPYKSVKNQIPLDEMNAALSSLKGKALHYANISMEPQYDHIDGGDDDLLNRILWFSAKGKVPYPARLAGEDNDDDD</sequence>
<dbReference type="SUPFAM" id="SSF51004">
    <property type="entry name" value="C-terminal (heme d1) domain of cytochrome cd1-nitrite reductase"/>
    <property type="match status" value="1"/>
</dbReference>
<evidence type="ECO:0000313" key="5">
    <source>
        <dbReference type="Proteomes" id="UP000240621"/>
    </source>
</evidence>
<reference evidence="4 5" key="1">
    <citation type="submission" date="2018-03" db="EMBL/GenBank/DDBJ databases">
        <title>Genomic Encyclopedia of Archaeal and Bacterial Type Strains, Phase II (KMG-II): from individual species to whole genera.</title>
        <authorList>
            <person name="Goeker M."/>
        </authorList>
    </citation>
    <scope>NUCLEOTIDE SEQUENCE [LARGE SCALE GENOMIC DNA]</scope>
    <source>
        <strain evidence="4 5">DSM 27267</strain>
    </source>
</reference>
<evidence type="ECO:0000313" key="4">
    <source>
        <dbReference type="EMBL" id="PSK82050.1"/>
    </source>
</evidence>
<keyword evidence="6" id="KW-1185">Reference proteome</keyword>
<evidence type="ECO:0000256" key="2">
    <source>
        <dbReference type="SAM" id="SignalP"/>
    </source>
</evidence>
<accession>A0A2P8CAP8</accession>
<dbReference type="PANTHER" id="PTHR47197:SF3">
    <property type="entry name" value="DIHYDRO-HEME D1 DEHYDROGENASE"/>
    <property type="match status" value="1"/>
</dbReference>
<dbReference type="InterPro" id="IPR017850">
    <property type="entry name" value="Alkaline_phosphatase_core_sf"/>
</dbReference>
<gene>
    <name evidence="4" type="ORF">CLV93_107164</name>
    <name evidence="3" type="ORF">JCM18694_28890</name>
</gene>
<dbReference type="NCBIfam" id="TIGR02276">
    <property type="entry name" value="beta_rpt_yvtn"/>
    <property type="match status" value="1"/>
</dbReference>
<protein>
    <submittedName>
        <fullName evidence="3">Phosphoesterase</fullName>
    </submittedName>
    <submittedName>
        <fullName evidence="4">YVTN family beta-propeller protein</fullName>
    </submittedName>
</protein>
<dbReference type="PANTHER" id="PTHR47197">
    <property type="entry name" value="PROTEIN NIRF"/>
    <property type="match status" value="1"/>
</dbReference>
<organism evidence="4 5">
    <name type="scientific">Prolixibacter denitrificans</name>
    <dbReference type="NCBI Taxonomy" id="1541063"/>
    <lineage>
        <taxon>Bacteria</taxon>
        <taxon>Pseudomonadati</taxon>
        <taxon>Bacteroidota</taxon>
        <taxon>Bacteroidia</taxon>
        <taxon>Marinilabiliales</taxon>
        <taxon>Prolixibacteraceae</taxon>
        <taxon>Prolixibacter</taxon>
    </lineage>
</organism>
<dbReference type="InterPro" id="IPR007312">
    <property type="entry name" value="Phosphoesterase"/>
</dbReference>
<dbReference type="SUPFAM" id="SSF50974">
    <property type="entry name" value="Nitrous oxide reductase, N-terminal domain"/>
    <property type="match status" value="1"/>
</dbReference>
<dbReference type="AlphaFoldDB" id="A0A2P8CAP8"/>
<dbReference type="Gene3D" id="2.130.10.10">
    <property type="entry name" value="YVTN repeat-like/Quinoprotein amine dehydrogenase"/>
    <property type="match status" value="2"/>
</dbReference>
<dbReference type="Pfam" id="PF04185">
    <property type="entry name" value="Phosphoesterase"/>
    <property type="match status" value="1"/>
</dbReference>